<evidence type="ECO:0000313" key="14">
    <source>
        <dbReference type="EMBL" id="GGX66007.1"/>
    </source>
</evidence>
<feature type="transmembrane region" description="Helical" evidence="13">
    <location>
        <begin position="65"/>
        <end position="88"/>
    </location>
</feature>
<gene>
    <name evidence="14" type="ORF">GCM10007392_37050</name>
</gene>
<comment type="subcellular location">
    <subcellularLocation>
        <location evidence="1">Cell inner membrane</location>
        <topology evidence="1">Multi-pass membrane protein</topology>
    </subcellularLocation>
</comment>
<feature type="transmembrane region" description="Helical" evidence="13">
    <location>
        <begin position="173"/>
        <end position="193"/>
    </location>
</feature>
<name>A0A918NGL8_9GAMM</name>
<keyword evidence="6" id="KW-1003">Cell membrane</keyword>
<proteinExistence type="inferred from homology"/>
<keyword evidence="5" id="KW-0050">Antiport</keyword>
<dbReference type="EMBL" id="BMXR01000010">
    <property type="protein sequence ID" value="GGX66007.1"/>
    <property type="molecule type" value="Genomic_DNA"/>
</dbReference>
<dbReference type="Proteomes" id="UP000626148">
    <property type="component" value="Unassembled WGS sequence"/>
</dbReference>
<keyword evidence="15" id="KW-1185">Reference proteome</keyword>
<evidence type="ECO:0000313" key="15">
    <source>
        <dbReference type="Proteomes" id="UP000626148"/>
    </source>
</evidence>
<evidence type="ECO:0000256" key="4">
    <source>
        <dbReference type="ARBA" id="ARBA00022448"/>
    </source>
</evidence>
<dbReference type="GO" id="GO:0046677">
    <property type="term" value="P:response to antibiotic"/>
    <property type="evidence" value="ECO:0007669"/>
    <property type="project" value="UniProtKB-KW"/>
</dbReference>
<feature type="transmembrane region" description="Helical" evidence="13">
    <location>
        <begin position="100"/>
        <end position="124"/>
    </location>
</feature>
<dbReference type="PIRSF" id="PIRSF006603">
    <property type="entry name" value="DinF"/>
    <property type="match status" value="1"/>
</dbReference>
<keyword evidence="11" id="KW-0046">Antibiotic resistance</keyword>
<evidence type="ECO:0000256" key="13">
    <source>
        <dbReference type="SAM" id="Phobius"/>
    </source>
</evidence>
<feature type="transmembrane region" description="Helical" evidence="13">
    <location>
        <begin position="333"/>
        <end position="355"/>
    </location>
</feature>
<evidence type="ECO:0000256" key="1">
    <source>
        <dbReference type="ARBA" id="ARBA00004429"/>
    </source>
</evidence>
<dbReference type="GO" id="GO:0042910">
    <property type="term" value="F:xenobiotic transmembrane transporter activity"/>
    <property type="evidence" value="ECO:0007669"/>
    <property type="project" value="InterPro"/>
</dbReference>
<feature type="transmembrane region" description="Helical" evidence="13">
    <location>
        <begin position="199"/>
        <end position="222"/>
    </location>
</feature>
<feature type="transmembrane region" description="Helical" evidence="13">
    <location>
        <begin position="144"/>
        <end position="161"/>
    </location>
</feature>
<reference evidence="14" key="2">
    <citation type="submission" date="2020-09" db="EMBL/GenBank/DDBJ databases">
        <authorList>
            <person name="Sun Q."/>
            <person name="Kim S."/>
        </authorList>
    </citation>
    <scope>NUCLEOTIDE SEQUENCE</scope>
    <source>
        <strain evidence="14">KCTC 22169</strain>
    </source>
</reference>
<comment type="caution">
    <text evidence="14">The sequence shown here is derived from an EMBL/GenBank/DDBJ whole genome shotgun (WGS) entry which is preliminary data.</text>
</comment>
<dbReference type="GO" id="GO:0006811">
    <property type="term" value="P:monoatomic ion transport"/>
    <property type="evidence" value="ECO:0007669"/>
    <property type="project" value="UniProtKB-KW"/>
</dbReference>
<sequence>MSSLSESPEDRSSHFTHLPLPKLYLQTALPIIFVMGMNGLLTVVDALFLGIFVGPEALGAVTLMFPAYMLIVALSTLVASGMSSILARCLGGREFDQARIVFAAAHGLAIVIGTVLIAGFLLAGDALTLRAANGNATLAAMGSVYLRLTVFFSPVLFVLALQSDALRNEGRAGLMAAMSLLVSIANMGFNYLLIGVLELGVAGSAYGTLLAQCLALACIATFRVRGRTPLRLNGPSWHPANWGGIGSLWSDILRLGAPQSLTFLGLALGSGSIILALQWVGAAGYADTVSAYGIVTRIMTFVFLPLLGLSHAMQSITGNNYGARLWFRSDDSLRLALAIALVYCVVSELVLVSLAAPLGGLFVDDPAVVSEVGRILPIMVSLYVVAGPVMMLATYFQAIGDAGRAALLSLTKPYLFAIPLTFLLPGIVGETGIWLAVPVAEGLLLVVAVVVLTRTARQHGWVWGLFRSQVSEVTS</sequence>
<evidence type="ECO:0000256" key="9">
    <source>
        <dbReference type="ARBA" id="ARBA00023065"/>
    </source>
</evidence>
<dbReference type="InterPro" id="IPR045070">
    <property type="entry name" value="MATE_MepA-like"/>
</dbReference>
<comment type="similarity">
    <text evidence="2">Belongs to the multi antimicrobial extrusion (MATE) (TC 2.A.66.1) family. MepA subfamily.</text>
</comment>
<feature type="transmembrane region" description="Helical" evidence="13">
    <location>
        <begin position="375"/>
        <end position="393"/>
    </location>
</feature>
<dbReference type="GO" id="GO:0005886">
    <property type="term" value="C:plasma membrane"/>
    <property type="evidence" value="ECO:0007669"/>
    <property type="project" value="UniProtKB-SubCell"/>
</dbReference>
<dbReference type="GO" id="GO:0015297">
    <property type="term" value="F:antiporter activity"/>
    <property type="evidence" value="ECO:0007669"/>
    <property type="project" value="UniProtKB-KW"/>
</dbReference>
<keyword evidence="7 13" id="KW-0812">Transmembrane</keyword>
<evidence type="ECO:0000256" key="11">
    <source>
        <dbReference type="ARBA" id="ARBA00023251"/>
    </source>
</evidence>
<dbReference type="RefSeq" id="WP_189611479.1">
    <property type="nucleotide sequence ID" value="NZ_BMXR01000010.1"/>
</dbReference>
<dbReference type="PANTHER" id="PTHR43298">
    <property type="entry name" value="MULTIDRUG RESISTANCE PROTEIN NORM-RELATED"/>
    <property type="match status" value="1"/>
</dbReference>
<evidence type="ECO:0000256" key="6">
    <source>
        <dbReference type="ARBA" id="ARBA00022475"/>
    </source>
</evidence>
<evidence type="ECO:0000256" key="12">
    <source>
        <dbReference type="ARBA" id="ARBA00031636"/>
    </source>
</evidence>
<dbReference type="InterPro" id="IPR002528">
    <property type="entry name" value="MATE_fam"/>
</dbReference>
<evidence type="ECO:0000256" key="5">
    <source>
        <dbReference type="ARBA" id="ARBA00022449"/>
    </source>
</evidence>
<evidence type="ECO:0000256" key="7">
    <source>
        <dbReference type="ARBA" id="ARBA00022692"/>
    </source>
</evidence>
<dbReference type="AlphaFoldDB" id="A0A918NGL8"/>
<dbReference type="InterPro" id="IPR050222">
    <property type="entry name" value="MATE_MdtK"/>
</dbReference>
<evidence type="ECO:0000256" key="3">
    <source>
        <dbReference type="ARBA" id="ARBA00022106"/>
    </source>
</evidence>
<accession>A0A918NGL8</accession>
<keyword evidence="10 13" id="KW-0472">Membrane</keyword>
<feature type="transmembrane region" description="Helical" evidence="13">
    <location>
        <begin position="405"/>
        <end position="427"/>
    </location>
</feature>
<dbReference type="Pfam" id="PF01554">
    <property type="entry name" value="MatE"/>
    <property type="match status" value="2"/>
</dbReference>
<dbReference type="PANTHER" id="PTHR43298:SF2">
    <property type="entry name" value="FMN_FAD EXPORTER YEEO-RELATED"/>
    <property type="match status" value="1"/>
</dbReference>
<feature type="transmembrane region" description="Helical" evidence="13">
    <location>
        <begin position="433"/>
        <end position="452"/>
    </location>
</feature>
<dbReference type="CDD" id="cd13143">
    <property type="entry name" value="MATE_MepA_like"/>
    <property type="match status" value="1"/>
</dbReference>
<protein>
    <recommendedName>
        <fullName evidence="3">Multidrug export protein MepA</fullName>
    </recommendedName>
    <alternativeName>
        <fullName evidence="12">Multidrug-efflux transporter</fullName>
    </alternativeName>
</protein>
<evidence type="ECO:0000256" key="8">
    <source>
        <dbReference type="ARBA" id="ARBA00022989"/>
    </source>
</evidence>
<reference evidence="14" key="1">
    <citation type="journal article" date="2014" name="Int. J. Syst. Evol. Microbiol.">
        <title>Complete genome sequence of Corynebacterium casei LMG S-19264T (=DSM 44701T), isolated from a smear-ripened cheese.</title>
        <authorList>
            <consortium name="US DOE Joint Genome Institute (JGI-PGF)"/>
            <person name="Walter F."/>
            <person name="Albersmeier A."/>
            <person name="Kalinowski J."/>
            <person name="Ruckert C."/>
        </authorList>
    </citation>
    <scope>NUCLEOTIDE SEQUENCE</scope>
    <source>
        <strain evidence="14">KCTC 22169</strain>
    </source>
</reference>
<feature type="transmembrane region" description="Helical" evidence="13">
    <location>
        <begin position="292"/>
        <end position="312"/>
    </location>
</feature>
<organism evidence="14 15">
    <name type="scientific">Saccharospirillum salsuginis</name>
    <dbReference type="NCBI Taxonomy" id="418750"/>
    <lineage>
        <taxon>Bacteria</taxon>
        <taxon>Pseudomonadati</taxon>
        <taxon>Pseudomonadota</taxon>
        <taxon>Gammaproteobacteria</taxon>
        <taxon>Oceanospirillales</taxon>
        <taxon>Saccharospirillaceae</taxon>
        <taxon>Saccharospirillum</taxon>
    </lineage>
</organism>
<dbReference type="InterPro" id="IPR048279">
    <property type="entry name" value="MdtK-like"/>
</dbReference>
<keyword evidence="8 13" id="KW-1133">Transmembrane helix</keyword>
<evidence type="ECO:0000256" key="2">
    <source>
        <dbReference type="ARBA" id="ARBA00008417"/>
    </source>
</evidence>
<keyword evidence="9" id="KW-0406">Ion transport</keyword>
<keyword evidence="4" id="KW-0813">Transport</keyword>
<feature type="transmembrane region" description="Helical" evidence="13">
    <location>
        <begin position="28"/>
        <end position="53"/>
    </location>
</feature>
<feature type="transmembrane region" description="Helical" evidence="13">
    <location>
        <begin position="261"/>
        <end position="280"/>
    </location>
</feature>
<evidence type="ECO:0000256" key="10">
    <source>
        <dbReference type="ARBA" id="ARBA00023136"/>
    </source>
</evidence>